<sequence length="268" mass="29131">MPGGALAASWSASLGAGATRPSGWPGTAPKPDTSLYGDPESEDVGRLDGHPLAEGVPARVFIPGWYGEQITLSDCGESFAPCETVRVASKTLPLLQPPEVRFSDEPLSCAVDVWGLACCAWEILGQRPLFETFFSESGSCHGRAGRGAREVAGEMVGEVRWGRRREWFSEEGELGLVRTGRAGPGGGRRSWERRFEESIQKPRAEGGLEPVTEDERAALMEMLRAMLAFRPEERIPARQALQSRWLSGWGMPALQESGGISGTRMERT</sequence>
<proteinExistence type="predicted"/>
<evidence type="ECO:0000313" key="3">
    <source>
        <dbReference type="Proteomes" id="UP000249789"/>
    </source>
</evidence>
<dbReference type="OrthoDB" id="5979581at2759"/>
<organism evidence="2 3">
    <name type="scientific">Aspergillus fijiensis CBS 313.89</name>
    <dbReference type="NCBI Taxonomy" id="1448319"/>
    <lineage>
        <taxon>Eukaryota</taxon>
        <taxon>Fungi</taxon>
        <taxon>Dikarya</taxon>
        <taxon>Ascomycota</taxon>
        <taxon>Pezizomycotina</taxon>
        <taxon>Eurotiomycetes</taxon>
        <taxon>Eurotiomycetidae</taxon>
        <taxon>Eurotiales</taxon>
        <taxon>Aspergillaceae</taxon>
        <taxon>Aspergillus</taxon>
    </lineage>
</organism>
<evidence type="ECO:0000256" key="1">
    <source>
        <dbReference type="SAM" id="MobiDB-lite"/>
    </source>
</evidence>
<dbReference type="SUPFAM" id="SSF56112">
    <property type="entry name" value="Protein kinase-like (PK-like)"/>
    <property type="match status" value="1"/>
</dbReference>
<dbReference type="InterPro" id="IPR011009">
    <property type="entry name" value="Kinase-like_dom_sf"/>
</dbReference>
<dbReference type="AlphaFoldDB" id="A0A8G1RJC6"/>
<reference evidence="2 3" key="1">
    <citation type="submission" date="2018-02" db="EMBL/GenBank/DDBJ databases">
        <title>The genomes of Aspergillus section Nigri reveals drivers in fungal speciation.</title>
        <authorList>
            <consortium name="DOE Joint Genome Institute"/>
            <person name="Vesth T.C."/>
            <person name="Nybo J."/>
            <person name="Theobald S."/>
            <person name="Brandl J."/>
            <person name="Frisvad J.C."/>
            <person name="Nielsen K.F."/>
            <person name="Lyhne E.K."/>
            <person name="Kogle M.E."/>
            <person name="Kuo A."/>
            <person name="Riley R."/>
            <person name="Clum A."/>
            <person name="Nolan M."/>
            <person name="Lipzen A."/>
            <person name="Salamov A."/>
            <person name="Henrissat B."/>
            <person name="Wiebenga A."/>
            <person name="De vries R.P."/>
            <person name="Grigoriev I.V."/>
            <person name="Mortensen U.H."/>
            <person name="Andersen M.R."/>
            <person name="Baker S.E."/>
        </authorList>
    </citation>
    <scope>NUCLEOTIDE SEQUENCE [LARGE SCALE GENOMIC DNA]</scope>
    <source>
        <strain evidence="2 3">CBS 313.89</strain>
    </source>
</reference>
<gene>
    <name evidence="2" type="ORF">BO72DRAFT_481685</name>
</gene>
<evidence type="ECO:0008006" key="4">
    <source>
        <dbReference type="Google" id="ProtNLM"/>
    </source>
</evidence>
<keyword evidence="3" id="KW-1185">Reference proteome</keyword>
<dbReference type="Proteomes" id="UP000249789">
    <property type="component" value="Unassembled WGS sequence"/>
</dbReference>
<evidence type="ECO:0000313" key="2">
    <source>
        <dbReference type="EMBL" id="RAK71496.1"/>
    </source>
</evidence>
<dbReference type="RefSeq" id="XP_040795508.1">
    <property type="nucleotide sequence ID" value="XM_040947692.1"/>
</dbReference>
<protein>
    <recommendedName>
        <fullName evidence="4">Protein kinase domain-containing protein</fullName>
    </recommendedName>
</protein>
<accession>A0A8G1RJC6</accession>
<name>A0A8G1RJC6_9EURO</name>
<dbReference type="GeneID" id="63865025"/>
<dbReference type="VEuPathDB" id="FungiDB:BO72DRAFT_481685"/>
<dbReference type="Gene3D" id="1.10.510.10">
    <property type="entry name" value="Transferase(Phosphotransferase) domain 1"/>
    <property type="match status" value="1"/>
</dbReference>
<dbReference type="EMBL" id="KZ824719">
    <property type="protein sequence ID" value="RAK71496.1"/>
    <property type="molecule type" value="Genomic_DNA"/>
</dbReference>
<feature type="region of interest" description="Disordered" evidence="1">
    <location>
        <begin position="15"/>
        <end position="49"/>
    </location>
</feature>